<evidence type="ECO:0000256" key="1">
    <source>
        <dbReference type="SAM" id="Coils"/>
    </source>
</evidence>
<proteinExistence type="predicted"/>
<dbReference type="EMBL" id="CP119078">
    <property type="protein sequence ID" value="WED42450.1"/>
    <property type="molecule type" value="Genomic_DNA"/>
</dbReference>
<keyword evidence="3" id="KW-1185">Reference proteome</keyword>
<accession>A0ABY8AP88</accession>
<evidence type="ECO:0008006" key="4">
    <source>
        <dbReference type="Google" id="ProtNLM"/>
    </source>
</evidence>
<dbReference type="RefSeq" id="WP_275088273.1">
    <property type="nucleotide sequence ID" value="NZ_CP119078.1"/>
</dbReference>
<reference evidence="2 3" key="1">
    <citation type="submission" date="2023-02" db="EMBL/GenBank/DDBJ databases">
        <title>Genome Sequence of L. cardiaca H63T.</title>
        <authorList>
            <person name="Lopez A.E."/>
            <person name="Cianciotto N.P."/>
        </authorList>
    </citation>
    <scope>NUCLEOTIDE SEQUENCE [LARGE SCALE GENOMIC DNA]</scope>
    <source>
        <strain evidence="2 3">H63</strain>
    </source>
</reference>
<gene>
    <name evidence="2" type="ORF">PXX05_11055</name>
</gene>
<protein>
    <recommendedName>
        <fullName evidence="4">Purine NTPase</fullName>
    </recommendedName>
</protein>
<keyword evidence="1" id="KW-0175">Coiled coil</keyword>
<evidence type="ECO:0000313" key="2">
    <source>
        <dbReference type="EMBL" id="WED42450.1"/>
    </source>
</evidence>
<dbReference type="Proteomes" id="UP001222087">
    <property type="component" value="Chromosome"/>
</dbReference>
<feature type="coiled-coil region" evidence="1">
    <location>
        <begin position="237"/>
        <end position="284"/>
    </location>
</feature>
<organism evidence="2 3">
    <name type="scientific">Legionella cardiaca</name>
    <dbReference type="NCBI Taxonomy" id="1071983"/>
    <lineage>
        <taxon>Bacteria</taxon>
        <taxon>Pseudomonadati</taxon>
        <taxon>Pseudomonadota</taxon>
        <taxon>Gammaproteobacteria</taxon>
        <taxon>Legionellales</taxon>
        <taxon>Legionellaceae</taxon>
        <taxon>Legionella</taxon>
    </lineage>
</organism>
<name>A0ABY8AP88_9GAMM</name>
<evidence type="ECO:0000313" key="3">
    <source>
        <dbReference type="Proteomes" id="UP001222087"/>
    </source>
</evidence>
<sequence>MTGKIELIKDFFNHWRQDNAKKEEDILLTAIDFVIYLEDGVDLKKINEEFIDTKSPKYNALDRYRKRGFGALVYCKFILQEYLKNLTTANMDEIAVLEKIAQNLEDLYLSSRTETQKKINNLTDSYHLWLSNYARAKLNDRQIQPLCYSLYILLKILNISLKGLDSWSKGLARPFIDLGWLDAEVEGLLTETRDTLSLLEMEMERNKRAGDSPPENLTEYFNQRYLQLINQHPIYSYDCLEESISLLEHALRQVEKLGQLLKKRELIKAKIKSTESLLAVLEENERRIIGRKYFLELIAENNALFQELLNNTIEGTSLPLLKKIEQLKNPDNYQKLSSSVQYVTSWATILPTSALRLAVPQTWQESVVNSVPATLDSECKQELKVVAERCLKELKHELLTTKDNPKLTAEVSVSEQEQYEKFIHTASSETVSDLLTTSESMLKSLSEYKKLLKLTRITQQKFTEIKALDESTQEFLQQHDSLWTRLLSFLAKLFSFFNTETVKLVDRVRKIQSELPELKEEHHTSFQSECETAKKNMIIFPPLKECLIERAKVVVKLTGNEKRVKNKTQDIHHSFNLIEQGFFRLKQDLSELTPQSKNDEKNSLVPLLSSQKIL</sequence>